<reference evidence="1 2" key="1">
    <citation type="submission" date="2018-09" db="EMBL/GenBank/DDBJ databases">
        <title>Genome sequencing of strain 6GH32-13.</title>
        <authorList>
            <person name="Weon H.-Y."/>
            <person name="Heo J."/>
            <person name="Kwon S.-W."/>
        </authorList>
    </citation>
    <scope>NUCLEOTIDE SEQUENCE [LARGE SCALE GENOMIC DNA]</scope>
    <source>
        <strain evidence="1 2">5GH32-13</strain>
    </source>
</reference>
<proteinExistence type="predicted"/>
<accession>A0A3B7MU06</accession>
<name>A0A3B7MU06_9BACT</name>
<dbReference type="EMBL" id="CP032157">
    <property type="protein sequence ID" value="AXY76873.1"/>
    <property type="molecule type" value="Genomic_DNA"/>
</dbReference>
<evidence type="ECO:0000313" key="2">
    <source>
        <dbReference type="Proteomes" id="UP000263900"/>
    </source>
</evidence>
<keyword evidence="2" id="KW-1185">Reference proteome</keyword>
<dbReference type="AlphaFoldDB" id="A0A3B7MU06"/>
<dbReference type="KEGG" id="pseg:D3H65_24040"/>
<dbReference type="Proteomes" id="UP000263900">
    <property type="component" value="Chromosome"/>
</dbReference>
<organism evidence="1 2">
    <name type="scientific">Paraflavitalea soli</name>
    <dbReference type="NCBI Taxonomy" id="2315862"/>
    <lineage>
        <taxon>Bacteria</taxon>
        <taxon>Pseudomonadati</taxon>
        <taxon>Bacteroidota</taxon>
        <taxon>Chitinophagia</taxon>
        <taxon>Chitinophagales</taxon>
        <taxon>Chitinophagaceae</taxon>
        <taxon>Paraflavitalea</taxon>
    </lineage>
</organism>
<gene>
    <name evidence="1" type="ORF">D3H65_24040</name>
</gene>
<protein>
    <submittedName>
        <fullName evidence="1">Uncharacterized protein</fullName>
    </submittedName>
</protein>
<sequence length="90" mass="9932">MSWDEQHIFSIFFALLPRNRPLSPRIVRIGSSLLPRILLFGSPGPGEAKRRMFESIGLPLWTNPAEIGVPDGAVSILTVGAQCLKPVKHE</sequence>
<evidence type="ECO:0000313" key="1">
    <source>
        <dbReference type="EMBL" id="AXY76873.1"/>
    </source>
</evidence>